<sequence length="233" mass="25836">MQVANAETVDATLGALVVREMRLLYGAKFAQQWQGLSPRELRESWDQKLAGLNETQVRRGLAACHLREWPPTLPEFLRLCCPWMTPEVAYHEAVRGMSARQRGEIGEWSHPAVYWAAVGVSSVDLLNSAYGSIKARWEKTLADELSRGTWPEIPEPRQSLPAPGQTAATREEAAAAMRKMGADKVLAQKGRDPLRWAHKILAEQERKGGRRYAPAVLAMAERAITAPAGEGRS</sequence>
<dbReference type="EMBL" id="AM902716">
    <property type="protein sequence ID" value="CAP41302.1"/>
    <property type="molecule type" value="Genomic_DNA"/>
</dbReference>
<dbReference type="Proteomes" id="UP000001225">
    <property type="component" value="Chromosome"/>
</dbReference>
<dbReference type="STRING" id="94624.Bpet0970"/>
<organism evidence="1 2">
    <name type="scientific">Bordetella petrii (strain ATCC BAA-461 / DSM 12804 / CCUG 43448 / CIP 107267 / Se-1111R)</name>
    <dbReference type="NCBI Taxonomy" id="340100"/>
    <lineage>
        <taxon>Bacteria</taxon>
        <taxon>Pseudomonadati</taxon>
        <taxon>Pseudomonadota</taxon>
        <taxon>Betaproteobacteria</taxon>
        <taxon>Burkholderiales</taxon>
        <taxon>Alcaligenaceae</taxon>
        <taxon>Bordetella</taxon>
    </lineage>
</organism>
<dbReference type="AlphaFoldDB" id="A9I8X7"/>
<dbReference type="eggNOG" id="ENOG503358M">
    <property type="taxonomic scope" value="Bacteria"/>
</dbReference>
<evidence type="ECO:0000313" key="2">
    <source>
        <dbReference type="Proteomes" id="UP000001225"/>
    </source>
</evidence>
<gene>
    <name evidence="1" type="ordered locus">Bpet0970</name>
</gene>
<evidence type="ECO:0000313" key="1">
    <source>
        <dbReference type="EMBL" id="CAP41302.1"/>
    </source>
</evidence>
<dbReference type="KEGG" id="bpt:Bpet0970"/>
<accession>A9I8X7</accession>
<protein>
    <submittedName>
        <fullName evidence="1">Uncharacterized protein</fullName>
    </submittedName>
</protein>
<reference evidence="1 2" key="1">
    <citation type="journal article" date="2008" name="BMC Genomics">
        <title>The missing link: Bordetella petrii is endowed with both the metabolic versatility of environmental bacteria and virulence traits of pathogenic Bordetellae.</title>
        <authorList>
            <person name="Gross R."/>
            <person name="Guzman C.A."/>
            <person name="Sebaihia M."/>
            <person name="Martins Dos Santos V.A."/>
            <person name="Pieper D.H."/>
            <person name="Koebnik R."/>
            <person name="Lechner M."/>
            <person name="Bartels D."/>
            <person name="Buhrmester J."/>
            <person name="Choudhuri J.V."/>
            <person name="Ebensen T."/>
            <person name="Gaigalat L."/>
            <person name="Herrmann S."/>
            <person name="Khachane A.N."/>
            <person name="Larisch C."/>
            <person name="Link S."/>
            <person name="Linke B."/>
            <person name="Meyer F."/>
            <person name="Mormann S."/>
            <person name="Nakunst D."/>
            <person name="Rueckert C."/>
            <person name="Schneiker-Bekel S."/>
            <person name="Schulze K."/>
            <person name="Vorhoelter F.J."/>
            <person name="Yevsa T."/>
            <person name="Engle J.T."/>
            <person name="Goldman W.E."/>
            <person name="Puehler A."/>
            <person name="Goebel U.B."/>
            <person name="Goesmann A."/>
            <person name="Bloecker H."/>
            <person name="Kaiser O."/>
            <person name="Martinez-Arias R."/>
        </authorList>
    </citation>
    <scope>NUCLEOTIDE SEQUENCE [LARGE SCALE GENOMIC DNA]</scope>
    <source>
        <strain evidence="2">ATCC BAA-461 / DSM 12804 / CCUG 43448 / CIP 107267 / Se-1111R</strain>
    </source>
</reference>
<keyword evidence="2" id="KW-1185">Reference proteome</keyword>
<name>A9I8X7_BORPD</name>
<proteinExistence type="predicted"/>